<dbReference type="PANTHER" id="PTHR11215:SF1">
    <property type="entry name" value="MYG1 EXONUCLEASE"/>
    <property type="match status" value="1"/>
</dbReference>
<name>A0A2U1IY99_SMIAN</name>
<reference evidence="2 3" key="1">
    <citation type="journal article" date="2018" name="MBio">
        <title>Comparative Genomics Reveals the Core Gene Toolbox for the Fungus-Insect Symbiosis.</title>
        <authorList>
            <person name="Wang Y."/>
            <person name="Stata M."/>
            <person name="Wang W."/>
            <person name="Stajich J.E."/>
            <person name="White M.M."/>
            <person name="Moncalvo J.M."/>
        </authorList>
    </citation>
    <scope>NUCLEOTIDE SEQUENCE [LARGE SCALE GENOMIC DNA]</scope>
    <source>
        <strain evidence="2 3">AUS-126-30</strain>
    </source>
</reference>
<evidence type="ECO:0000256" key="1">
    <source>
        <dbReference type="ARBA" id="ARBA00010105"/>
    </source>
</evidence>
<keyword evidence="3" id="KW-1185">Reference proteome</keyword>
<accession>A0A2U1IY99</accession>
<evidence type="ECO:0008006" key="4">
    <source>
        <dbReference type="Google" id="ProtNLM"/>
    </source>
</evidence>
<comment type="similarity">
    <text evidence="1">Belongs to the MYG1 family.</text>
</comment>
<dbReference type="Pfam" id="PF03690">
    <property type="entry name" value="MYG1_exonuc"/>
    <property type="match status" value="1"/>
</dbReference>
<sequence length="328" mass="37569">MIKVQTMTKLIGTHSGSFHADEALAIFILQLLPQYSDSLIVRTRDPIELEKCDIVVDVGGVYDHQTKRYDHHQRSFNETFSSDFKTKLSSAGLIYKHYGTSAIQTIIPDIEANNLEILYKKVYKSLIEGFDGVDNGISRYPSDIDPLYEENTSISSRVKHLNPSWEDPNPNYDEKFKLAIPLVGDLFMDTVKYYGLSWMPARQIVQDAFDSRYKVDPSGLILSLERFCPWESHLFEIEDSLNDPNMQKPLYVIFEDSNGSCRVRAISKKLGSFENRKPLPEQWRGYRDDELSERSKIKDCIFVHATGFIGGNKTKEGAIEMARKSINM</sequence>
<proteinExistence type="inferred from homology"/>
<evidence type="ECO:0000313" key="3">
    <source>
        <dbReference type="Proteomes" id="UP000245591"/>
    </source>
</evidence>
<evidence type="ECO:0000313" key="2">
    <source>
        <dbReference type="EMBL" id="PVZ97753.1"/>
    </source>
</evidence>
<organism evidence="2 3">
    <name type="scientific">Smittium angustum</name>
    <dbReference type="NCBI Taxonomy" id="133377"/>
    <lineage>
        <taxon>Eukaryota</taxon>
        <taxon>Fungi</taxon>
        <taxon>Fungi incertae sedis</taxon>
        <taxon>Zoopagomycota</taxon>
        <taxon>Kickxellomycotina</taxon>
        <taxon>Harpellomycetes</taxon>
        <taxon>Harpellales</taxon>
        <taxon>Legeriomycetaceae</taxon>
        <taxon>Smittium</taxon>
    </lineage>
</organism>
<dbReference type="Proteomes" id="UP000245591">
    <property type="component" value="Unassembled WGS sequence"/>
</dbReference>
<dbReference type="GO" id="GO:0005634">
    <property type="term" value="C:nucleus"/>
    <property type="evidence" value="ECO:0007669"/>
    <property type="project" value="TreeGrafter"/>
</dbReference>
<dbReference type="GO" id="GO:0005737">
    <property type="term" value="C:cytoplasm"/>
    <property type="evidence" value="ECO:0007669"/>
    <property type="project" value="TreeGrafter"/>
</dbReference>
<gene>
    <name evidence="2" type="ORF">BB558_006278</name>
</gene>
<dbReference type="EMBL" id="MBFU01000745">
    <property type="protein sequence ID" value="PVZ97753.1"/>
    <property type="molecule type" value="Genomic_DNA"/>
</dbReference>
<dbReference type="AlphaFoldDB" id="A0A2U1IY99"/>
<comment type="caution">
    <text evidence="2">The sequence shown here is derived from an EMBL/GenBank/DDBJ whole genome shotgun (WGS) entry which is preliminary data.</text>
</comment>
<dbReference type="PANTHER" id="PTHR11215">
    <property type="entry name" value="METAL DEPENDENT HYDROLASE - RELATED"/>
    <property type="match status" value="1"/>
</dbReference>
<protein>
    <recommendedName>
        <fullName evidence="4">Metal-dependent protein hydrolase</fullName>
    </recommendedName>
</protein>
<dbReference type="InterPro" id="IPR003226">
    <property type="entry name" value="MYG1_exonuclease"/>
</dbReference>